<feature type="region of interest" description="Disordered" evidence="1">
    <location>
        <begin position="1"/>
        <end position="31"/>
    </location>
</feature>
<feature type="compositionally biased region" description="Polar residues" evidence="1">
    <location>
        <begin position="981"/>
        <end position="995"/>
    </location>
</feature>
<evidence type="ECO:0000313" key="4">
    <source>
        <dbReference type="Proteomes" id="UP000078492"/>
    </source>
</evidence>
<feature type="compositionally biased region" description="Basic residues" evidence="1">
    <location>
        <begin position="296"/>
        <end position="305"/>
    </location>
</feature>
<sequence>MFTDNPSYFSLSGGASSSKATTTASPTSPRSFSALFRRRTCRMGAATSSQSGVLISEFTSNVRHEGRGNATGTSTPSTPTEERVPMLSQNGAISSGCGKRRSFRNLFRSVSANAEHERTQKFLKGNPRPSDVAPPSPYLPHRSTNFELSSRRRSHSHSEKDRRHPGRTRRVLKSASELLSNDMIYCGVASNSKDQNDGDDDNSNDDDDTAEVFFGVDDARYYNVSSTLPTTASRRRHSIGTFLGKETGTSGNIVTPERQTGGSRNLLEADTAAAPVPLDDIDGIHCNKDKQLSCNRTKRRRHKSSNKGSHSATVLSRDGLAEDDVVFVSSKESEASNLWVNYLTACFEQISRQQGRPPFKVHHIAIEEPIAPKTEQKIRSSRLQIVVVCPVLLERVRTNPEHAVHLTNHLVPEKVLAMMLGVYDSHINDTYRSSLVSCDQWRKFFVKDQDETFVGELLGAAVAILGTMPPPALRSDKTAFSVHPKKVKLGQNRIIVLLNDPLSPRDNVSVVVDRCGDAIDISNVKRRNPYALQFSIPERCLEVSMLVGVRITKNGCSLGVRQVKCESRLRELDQILRAHDNPLEFMCQTFGFSSTDREKFDNWMVHAFQKNMPPYFNLLSTPNGIVPTHKSCTSPEENPTLLHFAARFGLEKLAWQLLECPGGDLACDLKNVSELTPADLAEQAGHARLAHQLRGYMQMNEFTNMYSYLKVISETNRSAETNSTTDVSSTTVTNEINNEKEDYCRPRPLSEAYSVPPIARPITILLPNLQTASTSSTITNPLAANYSVVPTPTLVINNQLPSTPTSTTSVTSNELNTPFQDYMKMHAAETKESAGVATDSSTNKSESINGGLADRRPVSSLSLRSVSSSSSSGRMSTVSGCSGASLGDSGTHSDSEDRRLQNARDEKTSMTSYEIPPAPKPFTGRYSPASGYSPSPSLSIACDLDLRQTQSPSRVNDNEYYIAFPPSGLPVHAFKTDGSSREPSTPSSLCEHPVNNNHDFVQNVTVSSDKHQEEIEATKLASNNSYTNIDPAALIFTPIVPTGMCIPDYTSNELTSNDSVHVDREAVEEHVNDAIEACSNTKVKPPFAQSAVDEVDSVLRGQETTETIRDEEHVPMDSANISKNMNEVTETKMPEYMNLAVNMSHDAAKVLGAIPKKLPAPPVPPRGTTFHTV</sequence>
<dbReference type="Pfam" id="PF14545">
    <property type="entry name" value="DBB"/>
    <property type="match status" value="1"/>
</dbReference>
<feature type="region of interest" description="Disordered" evidence="1">
    <location>
        <begin position="241"/>
        <end position="264"/>
    </location>
</feature>
<dbReference type="AlphaFoldDB" id="A0A195DLU8"/>
<feature type="region of interest" description="Disordered" evidence="1">
    <location>
        <begin position="114"/>
        <end position="170"/>
    </location>
</feature>
<keyword evidence="3" id="KW-0808">Transferase</keyword>
<dbReference type="GO" id="GO:0016301">
    <property type="term" value="F:kinase activity"/>
    <property type="evidence" value="ECO:0007669"/>
    <property type="project" value="UniProtKB-KW"/>
</dbReference>
<feature type="region of interest" description="Disordered" evidence="1">
    <location>
        <begin position="189"/>
        <end position="210"/>
    </location>
</feature>
<dbReference type="EMBL" id="KQ980734">
    <property type="protein sequence ID" value="KYN13870.1"/>
    <property type="molecule type" value="Genomic_DNA"/>
</dbReference>
<feature type="compositionally biased region" description="Polar residues" evidence="1">
    <location>
        <begin position="838"/>
        <end position="848"/>
    </location>
</feature>
<feature type="region of interest" description="Disordered" evidence="1">
    <location>
        <begin position="830"/>
        <end position="930"/>
    </location>
</feature>
<dbReference type="STRING" id="471704.A0A195DLU8"/>
<evidence type="ECO:0000256" key="1">
    <source>
        <dbReference type="SAM" id="MobiDB-lite"/>
    </source>
</evidence>
<organism evidence="3 4">
    <name type="scientific">Trachymyrmex cornetzi</name>
    <dbReference type="NCBI Taxonomy" id="471704"/>
    <lineage>
        <taxon>Eukaryota</taxon>
        <taxon>Metazoa</taxon>
        <taxon>Ecdysozoa</taxon>
        <taxon>Arthropoda</taxon>
        <taxon>Hexapoda</taxon>
        <taxon>Insecta</taxon>
        <taxon>Pterygota</taxon>
        <taxon>Neoptera</taxon>
        <taxon>Endopterygota</taxon>
        <taxon>Hymenoptera</taxon>
        <taxon>Apocrita</taxon>
        <taxon>Aculeata</taxon>
        <taxon>Formicoidea</taxon>
        <taxon>Formicidae</taxon>
        <taxon>Myrmicinae</taxon>
        <taxon>Trachymyrmex</taxon>
    </lineage>
</organism>
<dbReference type="InterPro" id="IPR017893">
    <property type="entry name" value="DBB_domain"/>
</dbReference>
<evidence type="ECO:0000259" key="2">
    <source>
        <dbReference type="PROSITE" id="PS51376"/>
    </source>
</evidence>
<feature type="compositionally biased region" description="Low complexity" evidence="1">
    <location>
        <begin position="7"/>
        <end position="31"/>
    </location>
</feature>
<dbReference type="PROSITE" id="PS51376">
    <property type="entry name" value="DBB"/>
    <property type="match status" value="1"/>
</dbReference>
<dbReference type="GO" id="GO:0005829">
    <property type="term" value="C:cytosol"/>
    <property type="evidence" value="ECO:0007669"/>
    <property type="project" value="TreeGrafter"/>
</dbReference>
<feature type="compositionally biased region" description="Basic and acidic residues" evidence="1">
    <location>
        <begin position="891"/>
        <end position="908"/>
    </location>
</feature>
<gene>
    <name evidence="3" type="ORF">ALC57_13944</name>
</gene>
<dbReference type="Proteomes" id="UP000078492">
    <property type="component" value="Unassembled WGS sequence"/>
</dbReference>
<dbReference type="GO" id="GO:0005104">
    <property type="term" value="F:fibroblast growth factor receptor binding"/>
    <property type="evidence" value="ECO:0007669"/>
    <property type="project" value="TreeGrafter"/>
</dbReference>
<reference evidence="3 4" key="1">
    <citation type="submission" date="2015-09" db="EMBL/GenBank/DDBJ databases">
        <title>Trachymyrmex cornetzi WGS genome.</title>
        <authorList>
            <person name="Nygaard S."/>
            <person name="Hu H."/>
            <person name="Boomsma J."/>
            <person name="Zhang G."/>
        </authorList>
    </citation>
    <scope>NUCLEOTIDE SEQUENCE [LARGE SCALE GENOMIC DNA]</scope>
    <source>
        <strain evidence="3">Tcor2-1</strain>
        <tissue evidence="3">Whole body</tissue>
    </source>
</reference>
<feature type="domain" description="DBB" evidence="2">
    <location>
        <begin position="482"/>
        <end position="619"/>
    </location>
</feature>
<keyword evidence="4" id="KW-1185">Reference proteome</keyword>
<accession>A0A195DLU8</accession>
<dbReference type="SMART" id="SM01282">
    <property type="entry name" value="DBB"/>
    <property type="match status" value="1"/>
</dbReference>
<evidence type="ECO:0000313" key="3">
    <source>
        <dbReference type="EMBL" id="KYN13870.1"/>
    </source>
</evidence>
<feature type="region of interest" description="Disordered" evidence="1">
    <location>
        <begin position="59"/>
        <end position="98"/>
    </location>
</feature>
<name>A0A195DLU8_9HYME</name>
<dbReference type="Gene3D" id="3.40.50.10140">
    <property type="entry name" value="Toll/interleukin-1 receptor homology (TIR) domain"/>
    <property type="match status" value="1"/>
</dbReference>
<dbReference type="InterPro" id="IPR035897">
    <property type="entry name" value="Toll_tir_struct_dom_sf"/>
</dbReference>
<feature type="region of interest" description="Disordered" evidence="1">
    <location>
        <begin position="293"/>
        <end position="315"/>
    </location>
</feature>
<dbReference type="GO" id="GO:0005068">
    <property type="term" value="F:transmembrane receptor protein tyrosine kinase adaptor activity"/>
    <property type="evidence" value="ECO:0007669"/>
    <property type="project" value="TreeGrafter"/>
</dbReference>
<dbReference type="PANTHER" id="PTHR16267:SF11">
    <property type="entry name" value="STUMPS, ISOFORM E"/>
    <property type="match status" value="1"/>
</dbReference>
<feature type="compositionally biased region" description="Acidic residues" evidence="1">
    <location>
        <begin position="197"/>
        <end position="210"/>
    </location>
</feature>
<feature type="compositionally biased region" description="Polar residues" evidence="1">
    <location>
        <begin position="247"/>
        <end position="263"/>
    </location>
</feature>
<dbReference type="InterPro" id="IPR052446">
    <property type="entry name" value="B-cell_PI3K-Signaling_Adptrs"/>
</dbReference>
<feature type="region of interest" description="Disordered" evidence="1">
    <location>
        <begin position="975"/>
        <end position="995"/>
    </location>
</feature>
<proteinExistence type="predicted"/>
<feature type="compositionally biased region" description="Low complexity" evidence="1">
    <location>
        <begin position="859"/>
        <end position="882"/>
    </location>
</feature>
<protein>
    <submittedName>
        <fullName evidence="3">Phosphoinositide 3-kinase adapter protein 1</fullName>
    </submittedName>
</protein>
<dbReference type="PANTHER" id="PTHR16267">
    <property type="entry name" value="BANK1/PIK3AP1 FAMILY MEMBER"/>
    <property type="match status" value="1"/>
</dbReference>
<keyword evidence="3" id="KW-0418">Kinase</keyword>